<organism evidence="6 7">
    <name type="scientific">Deinococcus piscis</name>
    <dbReference type="NCBI Taxonomy" id="394230"/>
    <lineage>
        <taxon>Bacteria</taxon>
        <taxon>Thermotogati</taxon>
        <taxon>Deinococcota</taxon>
        <taxon>Deinococci</taxon>
        <taxon>Deinococcales</taxon>
        <taxon>Deinococcaceae</taxon>
        <taxon>Deinococcus</taxon>
    </lineage>
</organism>
<evidence type="ECO:0000256" key="4">
    <source>
        <dbReference type="ARBA" id="ARBA00035202"/>
    </source>
</evidence>
<name>A0ABQ3K355_9DEIO</name>
<dbReference type="PROSITE" id="PS01109">
    <property type="entry name" value="RIBOSOMAL_L10"/>
    <property type="match status" value="1"/>
</dbReference>
<comment type="subunit">
    <text evidence="5">Part of the ribosomal stalk of the 50S ribosomal subunit. The N-terminus interacts with L11 and the large rRNA to form the base of the stalk. The C-terminus forms an elongated spine to which L12 dimers bind in a sequential fashion forming a multimeric L10(L12)X complex.</text>
</comment>
<dbReference type="CDD" id="cd05797">
    <property type="entry name" value="Ribosomal_L10"/>
    <property type="match status" value="1"/>
</dbReference>
<accession>A0ABQ3K355</accession>
<dbReference type="EMBL" id="BNAL01000006">
    <property type="protein sequence ID" value="GHF98046.1"/>
    <property type="molecule type" value="Genomic_DNA"/>
</dbReference>
<keyword evidence="5" id="KW-0699">rRNA-binding</keyword>
<evidence type="ECO:0000256" key="5">
    <source>
        <dbReference type="HAMAP-Rule" id="MF_00362"/>
    </source>
</evidence>
<protein>
    <recommendedName>
        <fullName evidence="4 5">Large ribosomal subunit protein uL10</fullName>
    </recommendedName>
</protein>
<dbReference type="NCBIfam" id="NF000955">
    <property type="entry name" value="PRK00099.1-1"/>
    <property type="match status" value="1"/>
</dbReference>
<evidence type="ECO:0000256" key="2">
    <source>
        <dbReference type="ARBA" id="ARBA00022980"/>
    </source>
</evidence>
<keyword evidence="5" id="KW-0694">RNA-binding</keyword>
<evidence type="ECO:0000313" key="6">
    <source>
        <dbReference type="EMBL" id="GHF98046.1"/>
    </source>
</evidence>
<evidence type="ECO:0000256" key="1">
    <source>
        <dbReference type="ARBA" id="ARBA00008889"/>
    </source>
</evidence>
<dbReference type="Pfam" id="PF00466">
    <property type="entry name" value="Ribosomal_L10"/>
    <property type="match status" value="1"/>
</dbReference>
<proteinExistence type="inferred from homology"/>
<comment type="similarity">
    <text evidence="1 5">Belongs to the universal ribosomal protein uL10 family.</text>
</comment>
<dbReference type="InterPro" id="IPR022973">
    <property type="entry name" value="Ribosomal_uL10_bac"/>
</dbReference>
<reference evidence="7" key="1">
    <citation type="journal article" date="2019" name="Int. J. Syst. Evol. Microbiol.">
        <title>The Global Catalogue of Microorganisms (GCM) 10K type strain sequencing project: providing services to taxonomists for standard genome sequencing and annotation.</title>
        <authorList>
            <consortium name="The Broad Institute Genomics Platform"/>
            <consortium name="The Broad Institute Genome Sequencing Center for Infectious Disease"/>
            <person name="Wu L."/>
            <person name="Ma J."/>
        </authorList>
    </citation>
    <scope>NUCLEOTIDE SEQUENCE [LARGE SCALE GENOMIC DNA]</scope>
    <source>
        <strain evidence="7">CGMCC 1.18439</strain>
    </source>
</reference>
<gene>
    <name evidence="5 6" type="primary">rplJ</name>
    <name evidence="6" type="ORF">GCM10017783_07520</name>
</gene>
<dbReference type="PANTHER" id="PTHR11560">
    <property type="entry name" value="39S RIBOSOMAL PROTEIN L10, MITOCHONDRIAL"/>
    <property type="match status" value="1"/>
</dbReference>
<sequence>MANERNQKSLSDLQQSLAGVESFYLVDYQGLSAGQLSKLRQDIRDKGGQLIVAKNTLIHLALQGNDQDFSDILAGPSALVLASEDPAGVAKALSDIAKTNEAGIPAFKGGFVEGNRVDTKVITKLATLGSKQSLQAEMVGVLSTHLATFIGTLEAYKGKLETDGGSAATAPAAE</sequence>
<dbReference type="InterPro" id="IPR001790">
    <property type="entry name" value="Ribosomal_uL10"/>
</dbReference>
<comment type="caution">
    <text evidence="6">The sequence shown here is derived from an EMBL/GenBank/DDBJ whole genome shotgun (WGS) entry which is preliminary data.</text>
</comment>
<dbReference type="GO" id="GO:0005840">
    <property type="term" value="C:ribosome"/>
    <property type="evidence" value="ECO:0007669"/>
    <property type="project" value="UniProtKB-KW"/>
</dbReference>
<evidence type="ECO:0000256" key="3">
    <source>
        <dbReference type="ARBA" id="ARBA00023274"/>
    </source>
</evidence>
<dbReference type="RefSeq" id="WP_189642345.1">
    <property type="nucleotide sequence ID" value="NZ_BNAL01000006.1"/>
</dbReference>
<keyword evidence="2 5" id="KW-0689">Ribosomal protein</keyword>
<dbReference type="Gene3D" id="3.30.70.1730">
    <property type="match status" value="1"/>
</dbReference>
<dbReference type="InterPro" id="IPR047865">
    <property type="entry name" value="Ribosomal_uL10_bac_type"/>
</dbReference>
<dbReference type="InterPro" id="IPR043141">
    <property type="entry name" value="Ribosomal_uL10-like_sf"/>
</dbReference>
<keyword evidence="7" id="KW-1185">Reference proteome</keyword>
<dbReference type="HAMAP" id="MF_00362">
    <property type="entry name" value="Ribosomal_uL10"/>
    <property type="match status" value="1"/>
</dbReference>
<evidence type="ECO:0000313" key="7">
    <source>
        <dbReference type="Proteomes" id="UP000632154"/>
    </source>
</evidence>
<keyword evidence="3 5" id="KW-0687">Ribonucleoprotein</keyword>
<dbReference type="InterPro" id="IPR002363">
    <property type="entry name" value="Ribosomal_uL10_CS_bac"/>
</dbReference>
<dbReference type="Proteomes" id="UP000632154">
    <property type="component" value="Unassembled WGS sequence"/>
</dbReference>
<comment type="function">
    <text evidence="5">Forms part of the ribosomal stalk, playing a central role in the interaction of the ribosome with GTP-bound translation factors.</text>
</comment>
<dbReference type="SUPFAM" id="SSF160369">
    <property type="entry name" value="Ribosomal protein L10-like"/>
    <property type="match status" value="1"/>
</dbReference>